<reference evidence="9" key="1">
    <citation type="journal article" date="2023" name="Commun. Biol.">
        <title>Genome analysis of Parmales, the sister group of diatoms, reveals the evolutionary specialization of diatoms from phago-mixotrophs to photoautotrophs.</title>
        <authorList>
            <person name="Ban H."/>
            <person name="Sato S."/>
            <person name="Yoshikawa S."/>
            <person name="Yamada K."/>
            <person name="Nakamura Y."/>
            <person name="Ichinomiya M."/>
            <person name="Sato N."/>
            <person name="Blanc-Mathieu R."/>
            <person name="Endo H."/>
            <person name="Kuwata A."/>
            <person name="Ogata H."/>
        </authorList>
    </citation>
    <scope>NUCLEOTIDE SEQUENCE [LARGE SCALE GENOMIC DNA]</scope>
    <source>
        <strain evidence="9">NIES 3700</strain>
    </source>
</reference>
<dbReference type="Gene3D" id="2.60.120.620">
    <property type="entry name" value="q2cbj1_9rhob like domain"/>
    <property type="match status" value="1"/>
</dbReference>
<keyword evidence="5" id="KW-0408">Iron</keyword>
<dbReference type="InterPro" id="IPR005123">
    <property type="entry name" value="Oxoglu/Fe-dep_dioxygenase_dom"/>
</dbReference>
<protein>
    <recommendedName>
        <fullName evidence="7">Fe2OG dioxygenase domain-containing protein</fullName>
    </recommendedName>
</protein>
<feature type="region of interest" description="Disordered" evidence="6">
    <location>
        <begin position="57"/>
        <end position="173"/>
    </location>
</feature>
<keyword evidence="2" id="KW-0479">Metal-binding</keyword>
<dbReference type="GO" id="GO:0051213">
    <property type="term" value="F:dioxygenase activity"/>
    <property type="evidence" value="ECO:0007669"/>
    <property type="project" value="UniProtKB-KW"/>
</dbReference>
<accession>A0A9W7ADK0</accession>
<dbReference type="AlphaFoldDB" id="A0A9W7ADK0"/>
<dbReference type="EMBL" id="BRXW01000554">
    <property type="protein sequence ID" value="GMH65785.1"/>
    <property type="molecule type" value="Genomic_DNA"/>
</dbReference>
<evidence type="ECO:0000313" key="9">
    <source>
        <dbReference type="Proteomes" id="UP001165122"/>
    </source>
</evidence>
<dbReference type="InterPro" id="IPR006620">
    <property type="entry name" value="Pro_4_hyd_alph"/>
</dbReference>
<feature type="compositionally biased region" description="Basic residues" evidence="6">
    <location>
        <begin position="119"/>
        <end position="133"/>
    </location>
</feature>
<organism evidence="8 9">
    <name type="scientific">Triparma laevis f. longispina</name>
    <dbReference type="NCBI Taxonomy" id="1714387"/>
    <lineage>
        <taxon>Eukaryota</taxon>
        <taxon>Sar</taxon>
        <taxon>Stramenopiles</taxon>
        <taxon>Ochrophyta</taxon>
        <taxon>Bolidophyceae</taxon>
        <taxon>Parmales</taxon>
        <taxon>Triparmaceae</taxon>
        <taxon>Triparma</taxon>
    </lineage>
</organism>
<evidence type="ECO:0000256" key="1">
    <source>
        <dbReference type="ARBA" id="ARBA00001961"/>
    </source>
</evidence>
<name>A0A9W7ADK0_9STRA</name>
<evidence type="ECO:0000256" key="4">
    <source>
        <dbReference type="ARBA" id="ARBA00023002"/>
    </source>
</evidence>
<dbReference type="PROSITE" id="PS51471">
    <property type="entry name" value="FE2OG_OXY"/>
    <property type="match status" value="1"/>
</dbReference>
<evidence type="ECO:0000256" key="6">
    <source>
        <dbReference type="SAM" id="MobiDB-lite"/>
    </source>
</evidence>
<keyword evidence="4" id="KW-0560">Oxidoreductase</keyword>
<proteinExistence type="predicted"/>
<evidence type="ECO:0000256" key="5">
    <source>
        <dbReference type="ARBA" id="ARBA00023004"/>
    </source>
</evidence>
<keyword evidence="9" id="KW-1185">Reference proteome</keyword>
<dbReference type="GO" id="GO:0031418">
    <property type="term" value="F:L-ascorbic acid binding"/>
    <property type="evidence" value="ECO:0007669"/>
    <property type="project" value="InterPro"/>
</dbReference>
<keyword evidence="3" id="KW-0223">Dioxygenase</keyword>
<evidence type="ECO:0000313" key="8">
    <source>
        <dbReference type="EMBL" id="GMH65785.1"/>
    </source>
</evidence>
<dbReference type="SMART" id="SM00702">
    <property type="entry name" value="P4Hc"/>
    <property type="match status" value="1"/>
</dbReference>
<dbReference type="Proteomes" id="UP001165122">
    <property type="component" value="Unassembled WGS sequence"/>
</dbReference>
<feature type="domain" description="Fe2OG dioxygenase" evidence="7">
    <location>
        <begin position="289"/>
        <end position="379"/>
    </location>
</feature>
<comment type="cofactor">
    <cofactor evidence="1">
        <name>L-ascorbate</name>
        <dbReference type="ChEBI" id="CHEBI:38290"/>
    </cofactor>
</comment>
<feature type="compositionally biased region" description="Low complexity" evidence="6">
    <location>
        <begin position="89"/>
        <end position="115"/>
    </location>
</feature>
<sequence length="406" mass="44133">MGNSPSDGSEDGGCDDLTTVYNEIIPCPVGGTLPIEEPMPDVSADVSLASNANMMFSPALKSPSLGTSGSAFSPVRRTRKRSKKALAISSSSSSSSSSLVSPPLQHQQPQPQAPLGHPPRSKPKPKPKPKPKSKSIFGFNQHDENVDPNSNSASSSHPPPIQTSGTVSYVCHDDEDNPQTSSCDAKTINGTKCYIIDAKTGCFVFQLLTPEECRSLIQSAESHVQSSAGGSGWRKLYTYTKMDLPMQDLANAGVVDEQGQNIKESLMRRICSVVASYYGCSASALRPRTWKEPHFLKYSTDVAPPHCGVEMHYDGCNITWNLMLSDETDYDGGGTYIRCLRKTVKLLQGQVLIHPGELFHKGVDITRGTRYLAVCFVDGHDPEIQDISSSKGNHELWEKNTVTYFS</sequence>
<evidence type="ECO:0000256" key="3">
    <source>
        <dbReference type="ARBA" id="ARBA00022964"/>
    </source>
</evidence>
<evidence type="ECO:0000259" key="7">
    <source>
        <dbReference type="PROSITE" id="PS51471"/>
    </source>
</evidence>
<dbReference type="GO" id="GO:0005506">
    <property type="term" value="F:iron ion binding"/>
    <property type="evidence" value="ECO:0007669"/>
    <property type="project" value="InterPro"/>
</dbReference>
<dbReference type="GO" id="GO:0016705">
    <property type="term" value="F:oxidoreductase activity, acting on paired donors, with incorporation or reduction of molecular oxygen"/>
    <property type="evidence" value="ECO:0007669"/>
    <property type="project" value="InterPro"/>
</dbReference>
<evidence type="ECO:0000256" key="2">
    <source>
        <dbReference type="ARBA" id="ARBA00022723"/>
    </source>
</evidence>
<gene>
    <name evidence="8" type="ORF">TrLO_g14504</name>
</gene>
<comment type="caution">
    <text evidence="8">The sequence shown here is derived from an EMBL/GenBank/DDBJ whole genome shotgun (WGS) entry which is preliminary data.</text>
</comment>
<dbReference type="OrthoDB" id="69177at2759"/>